<protein>
    <submittedName>
        <fullName evidence="2">Uncharacterized protein</fullName>
    </submittedName>
</protein>
<reference evidence="2 3" key="1">
    <citation type="submission" date="2018-03" db="EMBL/GenBank/DDBJ databases">
        <title>Whole genome analyses suggest that Burkholderia sensu lato contains two further novel genera in the rhizoxinica-symbiotica group Mycetohabitans gen. nov., and Trinickia gen. nov.: implications for the evolution of diazotrophy and nodulation in the Burkholderiaceae.</title>
        <authorList>
            <person name="Estrada De Los Santos P."/>
            <person name="Palmer M."/>
            <person name="Chavez-Ramirez B."/>
            <person name="Steenkamp E.T."/>
            <person name="Hirsch A.M."/>
            <person name="Manyaka P."/>
            <person name="Maluk M."/>
            <person name="Lafos M."/>
            <person name="Crook M."/>
            <person name="Gross E."/>
            <person name="Simon M.F."/>
            <person name="Bueno Dos Reis Junior F."/>
            <person name="Poole P.S."/>
            <person name="Venter S.N."/>
            <person name="James E.K."/>
        </authorList>
    </citation>
    <scope>NUCLEOTIDE SEQUENCE [LARGE SCALE GENOMIC DNA]</scope>
    <source>
        <strain evidence="2 3">JPY-366</strain>
    </source>
</reference>
<gene>
    <name evidence="2" type="ORF">C9I57_01870</name>
</gene>
<accession>A0A2T3Y1A5</accession>
<dbReference type="AlphaFoldDB" id="A0A2T3Y1A5"/>
<evidence type="ECO:0000313" key="2">
    <source>
        <dbReference type="EMBL" id="PTB22550.1"/>
    </source>
</evidence>
<evidence type="ECO:0000256" key="1">
    <source>
        <dbReference type="SAM" id="MobiDB-lite"/>
    </source>
</evidence>
<comment type="caution">
    <text evidence="2">The sequence shown here is derived from an EMBL/GenBank/DDBJ whole genome shotgun (WGS) entry which is preliminary data.</text>
</comment>
<name>A0A2T3Y1A5_9BURK</name>
<dbReference type="Proteomes" id="UP000240638">
    <property type="component" value="Unassembled WGS sequence"/>
</dbReference>
<organism evidence="2 3">
    <name type="scientific">Trinickia symbiotica</name>
    <dbReference type="NCBI Taxonomy" id="863227"/>
    <lineage>
        <taxon>Bacteria</taxon>
        <taxon>Pseudomonadati</taxon>
        <taxon>Pseudomonadota</taxon>
        <taxon>Betaproteobacteria</taxon>
        <taxon>Burkholderiales</taxon>
        <taxon>Burkholderiaceae</taxon>
        <taxon>Trinickia</taxon>
    </lineage>
</organism>
<evidence type="ECO:0000313" key="3">
    <source>
        <dbReference type="Proteomes" id="UP000240638"/>
    </source>
</evidence>
<proteinExistence type="predicted"/>
<sequence length="46" mass="5204">MTGGLPFEVRIPNENTLQALHESEAMRGRARYRSSEDLLDDLDKNG</sequence>
<feature type="region of interest" description="Disordered" evidence="1">
    <location>
        <begin position="26"/>
        <end position="46"/>
    </location>
</feature>
<dbReference type="EMBL" id="PYUC01000001">
    <property type="protein sequence ID" value="PTB22550.1"/>
    <property type="molecule type" value="Genomic_DNA"/>
</dbReference>